<keyword evidence="8" id="KW-0807">Transducer</keyword>
<keyword evidence="7 14" id="KW-0675">Receptor</keyword>
<dbReference type="Proteomes" id="UP000290572">
    <property type="component" value="Unassembled WGS sequence"/>
</dbReference>
<keyword evidence="6 10" id="KW-0472">Membrane</keyword>
<dbReference type="PRINTS" id="PR01904">
    <property type="entry name" value="GPR40FAMILY"/>
</dbReference>
<evidence type="ECO:0000256" key="3">
    <source>
        <dbReference type="ARBA" id="ARBA00022692"/>
    </source>
</evidence>
<dbReference type="InterPro" id="IPR013098">
    <property type="entry name" value="Ig_I-set"/>
</dbReference>
<reference evidence="14 15" key="1">
    <citation type="submission" date="2018-03" db="EMBL/GenBank/DDBJ databases">
        <title>Draft genome sequence of Rohu Carp (Labeo rohita).</title>
        <authorList>
            <person name="Das P."/>
            <person name="Kushwaha B."/>
            <person name="Joshi C.G."/>
            <person name="Kumar D."/>
            <person name="Nagpure N.S."/>
            <person name="Sahoo L."/>
            <person name="Das S.P."/>
            <person name="Bit A."/>
            <person name="Patnaik S."/>
            <person name="Meher P.K."/>
            <person name="Jayasankar P."/>
            <person name="Koringa P.G."/>
            <person name="Patel N.V."/>
            <person name="Hinsu A.T."/>
            <person name="Kumar R."/>
            <person name="Pandey M."/>
            <person name="Agarwal S."/>
            <person name="Srivastava S."/>
            <person name="Singh M."/>
            <person name="Iquebal M.A."/>
            <person name="Jaiswal S."/>
            <person name="Angadi U.B."/>
            <person name="Kumar N."/>
            <person name="Raza M."/>
            <person name="Shah T.M."/>
            <person name="Rai A."/>
            <person name="Jena J.K."/>
        </authorList>
    </citation>
    <scope>NUCLEOTIDE SEQUENCE [LARGE SCALE GENOMIC DNA]</scope>
    <source>
        <strain evidence="14">DASCIFA01</strain>
        <tissue evidence="14">Testis</tissue>
    </source>
</reference>
<feature type="signal peptide" evidence="11">
    <location>
        <begin position="1"/>
        <end position="24"/>
    </location>
</feature>
<dbReference type="InterPro" id="IPR013783">
    <property type="entry name" value="Ig-like_fold"/>
</dbReference>
<dbReference type="PROSITE" id="PS50262">
    <property type="entry name" value="G_PROTEIN_RECEP_F1_2"/>
    <property type="match status" value="1"/>
</dbReference>
<evidence type="ECO:0000313" key="14">
    <source>
        <dbReference type="EMBL" id="RXN36030.1"/>
    </source>
</evidence>
<keyword evidence="2" id="KW-1003">Cell membrane</keyword>
<feature type="compositionally biased region" description="Polar residues" evidence="9">
    <location>
        <begin position="605"/>
        <end position="620"/>
    </location>
</feature>
<feature type="compositionally biased region" description="Polar residues" evidence="9">
    <location>
        <begin position="523"/>
        <end position="539"/>
    </location>
</feature>
<dbReference type="PRINTS" id="PR00237">
    <property type="entry name" value="GPCRRHODOPSN"/>
</dbReference>
<gene>
    <name evidence="14" type="ORF">ROHU_003324</name>
</gene>
<dbReference type="SUPFAM" id="SSF48726">
    <property type="entry name" value="Immunoglobulin"/>
    <property type="match status" value="3"/>
</dbReference>
<evidence type="ECO:0000256" key="2">
    <source>
        <dbReference type="ARBA" id="ARBA00022475"/>
    </source>
</evidence>
<feature type="domain" description="G-protein coupled receptors family 1 profile" evidence="12">
    <location>
        <begin position="901"/>
        <end position="1150"/>
    </location>
</feature>
<feature type="transmembrane region" description="Helical" evidence="10">
    <location>
        <begin position="1095"/>
        <end position="1115"/>
    </location>
</feature>
<evidence type="ECO:0000256" key="9">
    <source>
        <dbReference type="SAM" id="MobiDB-lite"/>
    </source>
</evidence>
<name>A0A498NV42_LABRO</name>
<feature type="region of interest" description="Disordered" evidence="9">
    <location>
        <begin position="430"/>
        <end position="453"/>
    </location>
</feature>
<feature type="compositionally biased region" description="Low complexity" evidence="9">
    <location>
        <begin position="841"/>
        <end position="852"/>
    </location>
</feature>
<comment type="subcellular location">
    <subcellularLocation>
        <location evidence="1">Cell membrane</location>
        <topology evidence="1">Multi-pass membrane protein</topology>
    </subcellularLocation>
</comment>
<dbReference type="Pfam" id="PF07679">
    <property type="entry name" value="I-set"/>
    <property type="match status" value="1"/>
</dbReference>
<dbReference type="CDD" id="cd00096">
    <property type="entry name" value="Ig"/>
    <property type="match status" value="1"/>
</dbReference>
<feature type="region of interest" description="Disordered" evidence="9">
    <location>
        <begin position="558"/>
        <end position="689"/>
    </location>
</feature>
<feature type="chain" id="PRO_5019753138" evidence="11">
    <location>
        <begin position="25"/>
        <end position="1203"/>
    </location>
</feature>
<feature type="region of interest" description="Disordered" evidence="9">
    <location>
        <begin position="500"/>
        <end position="539"/>
    </location>
</feature>
<dbReference type="EMBL" id="QBIY01009646">
    <property type="protein sequence ID" value="RXN36030.1"/>
    <property type="molecule type" value="Genomic_DNA"/>
</dbReference>
<evidence type="ECO:0000256" key="8">
    <source>
        <dbReference type="ARBA" id="ARBA00023224"/>
    </source>
</evidence>
<protein>
    <submittedName>
        <fullName evidence="14">Free fatty acid receptor 3-like protein</fullName>
    </submittedName>
</protein>
<evidence type="ECO:0000256" key="6">
    <source>
        <dbReference type="ARBA" id="ARBA00023136"/>
    </source>
</evidence>
<dbReference type="InterPro" id="IPR036179">
    <property type="entry name" value="Ig-like_dom_sf"/>
</dbReference>
<organism evidence="14 15">
    <name type="scientific">Labeo rohita</name>
    <name type="common">Indian major carp</name>
    <name type="synonym">Cyprinus rohita</name>
    <dbReference type="NCBI Taxonomy" id="84645"/>
    <lineage>
        <taxon>Eukaryota</taxon>
        <taxon>Metazoa</taxon>
        <taxon>Chordata</taxon>
        <taxon>Craniata</taxon>
        <taxon>Vertebrata</taxon>
        <taxon>Euteleostomi</taxon>
        <taxon>Actinopterygii</taxon>
        <taxon>Neopterygii</taxon>
        <taxon>Teleostei</taxon>
        <taxon>Ostariophysi</taxon>
        <taxon>Cypriniformes</taxon>
        <taxon>Cyprinidae</taxon>
        <taxon>Labeoninae</taxon>
        <taxon>Labeonini</taxon>
        <taxon>Labeo</taxon>
    </lineage>
</organism>
<keyword evidence="4 10" id="KW-1133">Transmembrane helix</keyword>
<feature type="transmembrane region" description="Helical" evidence="10">
    <location>
        <begin position="922"/>
        <end position="940"/>
    </location>
</feature>
<dbReference type="InterPro" id="IPR013312">
    <property type="entry name" value="GPR40-rel_orph"/>
</dbReference>
<dbReference type="InterPro" id="IPR003598">
    <property type="entry name" value="Ig_sub2"/>
</dbReference>
<feature type="domain" description="Ig-like" evidence="13">
    <location>
        <begin position="140"/>
        <end position="211"/>
    </location>
</feature>
<feature type="region of interest" description="Disordered" evidence="9">
    <location>
        <begin position="711"/>
        <end position="777"/>
    </location>
</feature>
<feature type="transmembrane region" description="Helical" evidence="10">
    <location>
        <begin position="893"/>
        <end position="910"/>
    </location>
</feature>
<feature type="compositionally biased region" description="Polar residues" evidence="9">
    <location>
        <begin position="746"/>
        <end position="768"/>
    </location>
</feature>
<feature type="transmembrane region" description="Helical" evidence="10">
    <location>
        <begin position="952"/>
        <end position="980"/>
    </location>
</feature>
<dbReference type="CDD" id="cd15170">
    <property type="entry name" value="7tmA_FFAR2_FFAR3"/>
    <property type="match status" value="1"/>
</dbReference>
<evidence type="ECO:0000256" key="7">
    <source>
        <dbReference type="ARBA" id="ARBA00023170"/>
    </source>
</evidence>
<feature type="region of interest" description="Disordered" evidence="9">
    <location>
        <begin position="796"/>
        <end position="852"/>
    </location>
</feature>
<feature type="transmembrane region" description="Helical" evidence="10">
    <location>
        <begin position="1060"/>
        <end position="1083"/>
    </location>
</feature>
<feature type="compositionally biased region" description="Polar residues" evidence="9">
    <location>
        <begin position="796"/>
        <end position="809"/>
    </location>
</feature>
<dbReference type="SUPFAM" id="SSF81321">
    <property type="entry name" value="Family A G protein-coupled receptor-like"/>
    <property type="match status" value="1"/>
</dbReference>
<feature type="compositionally biased region" description="Basic and acidic residues" evidence="9">
    <location>
        <begin position="654"/>
        <end position="672"/>
    </location>
</feature>
<feature type="transmembrane region" description="Helical" evidence="10">
    <location>
        <begin position="316"/>
        <end position="339"/>
    </location>
</feature>
<feature type="compositionally biased region" description="Polar residues" evidence="9">
    <location>
        <begin position="711"/>
        <end position="736"/>
    </location>
</feature>
<feature type="compositionally biased region" description="Low complexity" evidence="9">
    <location>
        <begin position="583"/>
        <end position="593"/>
    </location>
</feature>
<keyword evidence="5" id="KW-0297">G-protein coupled receptor</keyword>
<sequence length="1203" mass="132585">MKTKGRLLSLPLVVLCLDPVPVQFEKTPVLVASGKDAVFTVQTVSDVSLIRWTDSAATTLAMWANGGPVVMSVPQYQGRISVTATQLKITNSQIRDSGNYSVSVEPSASTGLGVNTRSVQLKVFDAVNGVSLSLPSLPLEGGNVSLSCGWSAGSEVGVVWGKGGAALSSDTRITISAGSLLIKQARRDDAGEYTCTVSNAVSAQTAKATLSIYYGPDAPQLTKTSGECVGGGDATVGQTVRLTCTSASLPPASFSWELNNQPVTGGQSGSGVLSLQIFSTNQSGRYTCIARNDVTGGTSKQQIDLAIVGTCLSGGAVAGIVIACVVALIIIIVVIIVLLRQRNVDRRLRDTIGLQKMNQNEGITIANRALVNGTHPDPTIHNSLPQNFTAVPNNNNGNINTMSQNMPTNSNPLHHNGHLNTDVFQHNFSTVPDNGHLNNNSYPNNDPQRSFPQPVQPNPNILIQTGNSQPGALAPTVHVNLNTLPRNDQFNNAQPQTVHVNLNTYPPETNQMLQQHPDHRESALQSQHTNSTHQNHSQTGLLNSKLLRLGSQTQTVLNNASTNGSRQPNGLIQTGHSHPTNQTNANRRTANSRSSEDERTRRSLPVQTNNQFSDSRTHLQQMPWDLLRGTPAYPNPEDDSSNSTGSSDRHHRSTQRDTRRDRPTQRYRETEPSGRLTQAAASPQRRDLQRSVVLSQSQMNSNVPRQVIQQNLSTQPQVQSQIQTAIPQTSQGQNPIPTGLPRGTAIPQTQTGTRPNQTVPQPSMSQPLTEAALRQHTTQTDNPFANRIQQTQAVLQNPRPSQPVQQLNKAGQKPPTPPPVLRPDEFQKLPRQRMQQPRTAQPVTVQRPQRQTQTLRKCSARLARHHLHEHSWHLVTMTLTVGFSKLVLGVYGFTLITGLPANILAFYTFLQKFRTRSTPMDALLFSLTISDLIFLLFLPFRMVEVANMKWTLPYFLCPLSVFIFYSVIANSALHLTAISVERYLGVAFPIKYKLKRNPRSAIIACVIFSIVSMAHCSIIYFMQYHNYFNPNTTDPSKRNSCYEEFAPEQLRILLPFRVELSVVFFFIPFLICCFCYIQCIRILSRLSSVNAKKRYRAMGMALGTLLVFIICFMPFNVSHLEGYISGNSSEWRQPALLTSTLNACLDPFIFYFSSSAVRETFKNVLRGLAGRLLPPCCRSALYCPFFNRGKQDERTQSTDDSIR</sequence>
<evidence type="ECO:0000259" key="12">
    <source>
        <dbReference type="PROSITE" id="PS50262"/>
    </source>
</evidence>
<evidence type="ECO:0000313" key="15">
    <source>
        <dbReference type="Proteomes" id="UP000290572"/>
    </source>
</evidence>
<keyword evidence="15" id="KW-1185">Reference proteome</keyword>
<keyword evidence="3 10" id="KW-0812">Transmembrane</keyword>
<dbReference type="SMART" id="SM00409">
    <property type="entry name" value="IG"/>
    <property type="match status" value="3"/>
</dbReference>
<dbReference type="AlphaFoldDB" id="A0A498NV42"/>
<evidence type="ECO:0000256" key="1">
    <source>
        <dbReference type="ARBA" id="ARBA00004651"/>
    </source>
</evidence>
<keyword evidence="11" id="KW-0732">Signal</keyword>
<evidence type="ECO:0000256" key="10">
    <source>
        <dbReference type="SAM" id="Phobius"/>
    </source>
</evidence>
<feature type="compositionally biased region" description="Polar residues" evidence="9">
    <location>
        <begin position="500"/>
        <end position="514"/>
    </location>
</feature>
<comment type="caution">
    <text evidence="14">The sequence shown here is derived from an EMBL/GenBank/DDBJ whole genome shotgun (WGS) entry which is preliminary data.</text>
</comment>
<feature type="transmembrane region" description="Helical" evidence="10">
    <location>
        <begin position="1135"/>
        <end position="1152"/>
    </location>
</feature>
<evidence type="ECO:0000256" key="4">
    <source>
        <dbReference type="ARBA" id="ARBA00022989"/>
    </source>
</evidence>
<dbReference type="InterPro" id="IPR000276">
    <property type="entry name" value="GPCR_Rhodpsn"/>
</dbReference>
<dbReference type="Gene3D" id="1.20.1070.10">
    <property type="entry name" value="Rhodopsin 7-helix transmembrane proteins"/>
    <property type="match status" value="1"/>
</dbReference>
<evidence type="ECO:0000256" key="5">
    <source>
        <dbReference type="ARBA" id="ARBA00023040"/>
    </source>
</evidence>
<dbReference type="PANTHER" id="PTHR45822:SF8">
    <property type="entry name" value="FREE FATTY ACID RECEPTOR 3-RELATED"/>
    <property type="match status" value="1"/>
</dbReference>
<evidence type="ECO:0000256" key="11">
    <source>
        <dbReference type="SAM" id="SignalP"/>
    </source>
</evidence>
<dbReference type="SMART" id="SM00408">
    <property type="entry name" value="IGc2"/>
    <property type="match status" value="2"/>
</dbReference>
<dbReference type="InterPro" id="IPR017452">
    <property type="entry name" value="GPCR_Rhodpsn_7TM"/>
</dbReference>
<dbReference type="Pfam" id="PF13895">
    <property type="entry name" value="Ig_2"/>
    <property type="match status" value="1"/>
</dbReference>
<feature type="transmembrane region" description="Helical" evidence="10">
    <location>
        <begin position="1001"/>
        <end position="1022"/>
    </location>
</feature>
<dbReference type="InterPro" id="IPR003599">
    <property type="entry name" value="Ig_sub"/>
</dbReference>
<dbReference type="GO" id="GO:0004930">
    <property type="term" value="F:G protein-coupled receptor activity"/>
    <property type="evidence" value="ECO:0007669"/>
    <property type="project" value="UniProtKB-KW"/>
</dbReference>
<dbReference type="GO" id="GO:0005886">
    <property type="term" value="C:plasma membrane"/>
    <property type="evidence" value="ECO:0007669"/>
    <property type="project" value="UniProtKB-SubCell"/>
</dbReference>
<feature type="compositionally biased region" description="Polar residues" evidence="9">
    <location>
        <begin position="558"/>
        <end position="582"/>
    </location>
</feature>
<dbReference type="PANTHER" id="PTHR45822">
    <property type="entry name" value="FREE FATTY ACID RECEPTOR 2-RELATED"/>
    <property type="match status" value="1"/>
</dbReference>
<dbReference type="Gene3D" id="2.60.40.10">
    <property type="entry name" value="Immunoglobulins"/>
    <property type="match status" value="3"/>
</dbReference>
<dbReference type="PROSITE" id="PS50835">
    <property type="entry name" value="IG_LIKE"/>
    <property type="match status" value="2"/>
</dbReference>
<accession>A0A498NV42</accession>
<feature type="domain" description="Ig-like" evidence="13">
    <location>
        <begin position="219"/>
        <end position="304"/>
    </location>
</feature>
<proteinExistence type="predicted"/>
<dbReference type="Pfam" id="PF00001">
    <property type="entry name" value="7tm_1"/>
    <property type="match status" value="1"/>
</dbReference>
<dbReference type="InterPro" id="IPR007110">
    <property type="entry name" value="Ig-like_dom"/>
</dbReference>
<dbReference type="GO" id="GO:0071398">
    <property type="term" value="P:cellular response to fatty acid"/>
    <property type="evidence" value="ECO:0007669"/>
    <property type="project" value="TreeGrafter"/>
</dbReference>
<evidence type="ECO:0000259" key="13">
    <source>
        <dbReference type="PROSITE" id="PS50835"/>
    </source>
</evidence>
<dbReference type="STRING" id="84645.A0A498NV42"/>